<accession>A0A9P8HS45</accession>
<organism evidence="3 4">
    <name type="scientific">Glutinoglossum americanum</name>
    <dbReference type="NCBI Taxonomy" id="1670608"/>
    <lineage>
        <taxon>Eukaryota</taxon>
        <taxon>Fungi</taxon>
        <taxon>Dikarya</taxon>
        <taxon>Ascomycota</taxon>
        <taxon>Pezizomycotina</taxon>
        <taxon>Geoglossomycetes</taxon>
        <taxon>Geoglossales</taxon>
        <taxon>Geoglossaceae</taxon>
        <taxon>Glutinoglossum</taxon>
    </lineage>
</organism>
<dbReference type="InterPro" id="IPR040841">
    <property type="entry name" value="Luciferase_dom"/>
</dbReference>
<sequence length="302" mass="32933">MASLAHSTLIITHDHLSSSSAYVLYTLYTLYTHLLNPACLSALTLLAPIFYFVYQDYASFLNLGPGGTPSTFLGYLRITFLRLFALRNPHEPAPIPAVLRPQSGYLTPQRAAKLPKRAGVRPKVTGIAPHRQITQKGTPTNFVELSQSVRALAAAHATRLALGTSCFEKHGTGLFSLNPVNRTCNGEICHAHPSDGSLHLTLHPADARVALEKCWGERHPLARGGWCTRFVPSGFVMVYAPRNAEELKVVMEIIRAAVWWVSGWALEDERIDLTAGSEEIVGGLDVLEKPLDPAGACDICVS</sequence>
<proteinExistence type="predicted"/>
<evidence type="ECO:0000256" key="1">
    <source>
        <dbReference type="SAM" id="Phobius"/>
    </source>
</evidence>
<keyword evidence="1" id="KW-0812">Transmembrane</keyword>
<dbReference type="EMBL" id="JAGHQL010000207">
    <property type="protein sequence ID" value="KAH0536414.1"/>
    <property type="molecule type" value="Genomic_DNA"/>
</dbReference>
<evidence type="ECO:0000313" key="4">
    <source>
        <dbReference type="Proteomes" id="UP000698800"/>
    </source>
</evidence>
<protein>
    <recommendedName>
        <fullName evidence="2">Luciferase domain-containing protein</fullName>
    </recommendedName>
</protein>
<reference evidence="3" key="1">
    <citation type="submission" date="2021-03" db="EMBL/GenBank/DDBJ databases">
        <title>Comparative genomics and phylogenomic investigation of the class Geoglossomycetes provide insights into ecological specialization and systematics.</title>
        <authorList>
            <person name="Melie T."/>
            <person name="Pirro S."/>
            <person name="Miller A.N."/>
            <person name="Quandt A."/>
        </authorList>
    </citation>
    <scope>NUCLEOTIDE SEQUENCE</scope>
    <source>
        <strain evidence="3">GBOQ0MN5Z8</strain>
    </source>
</reference>
<dbReference type="AlphaFoldDB" id="A0A9P8HS45"/>
<name>A0A9P8HS45_9PEZI</name>
<dbReference type="OrthoDB" id="9987011at2759"/>
<evidence type="ECO:0000259" key="2">
    <source>
        <dbReference type="Pfam" id="PF17648"/>
    </source>
</evidence>
<keyword evidence="1" id="KW-1133">Transmembrane helix</keyword>
<dbReference type="Proteomes" id="UP000698800">
    <property type="component" value="Unassembled WGS sequence"/>
</dbReference>
<feature type="transmembrane region" description="Helical" evidence="1">
    <location>
        <begin position="34"/>
        <end position="54"/>
    </location>
</feature>
<dbReference type="PANTHER" id="PTHR38695:SF1">
    <property type="entry name" value="AMINO ACID PERMEASE_ SLC12A DOMAIN-CONTAINING PROTEIN"/>
    <property type="match status" value="1"/>
</dbReference>
<evidence type="ECO:0000313" key="3">
    <source>
        <dbReference type="EMBL" id="KAH0536414.1"/>
    </source>
</evidence>
<keyword evidence="4" id="KW-1185">Reference proteome</keyword>
<keyword evidence="1" id="KW-0472">Membrane</keyword>
<gene>
    <name evidence="3" type="ORF">FGG08_006712</name>
</gene>
<dbReference type="InterPro" id="IPR048273">
    <property type="entry name" value="Luciferase"/>
</dbReference>
<comment type="caution">
    <text evidence="3">The sequence shown here is derived from an EMBL/GenBank/DDBJ whole genome shotgun (WGS) entry which is preliminary data.</text>
</comment>
<feature type="domain" description="Luciferase" evidence="2">
    <location>
        <begin position="185"/>
        <end position="257"/>
    </location>
</feature>
<dbReference type="Pfam" id="PF17648">
    <property type="entry name" value="Luciferase"/>
    <property type="match status" value="1"/>
</dbReference>
<dbReference type="PANTHER" id="PTHR38695">
    <property type="entry name" value="AMINO ACID PERMEASE_ SLC12A DOMAIN-CONTAINING PROTEIN"/>
    <property type="match status" value="1"/>
</dbReference>